<sequence>MARRPKSEGRNGSPPTRILVLIQLFKHLVVLWWAVFVFTMINHPPAGRSEQDQVRQLFQELPKRYCIT</sequence>
<proteinExistence type="predicted"/>
<reference evidence="2 3" key="1">
    <citation type="submission" date="2022-12" db="EMBL/GenBank/DDBJ databases">
        <title>Chromosome-scale assembly of the Ensete ventricosum genome.</title>
        <authorList>
            <person name="Dussert Y."/>
            <person name="Stocks J."/>
            <person name="Wendawek A."/>
            <person name="Woldeyes F."/>
            <person name="Nichols R.A."/>
            <person name="Borrell J.S."/>
        </authorList>
    </citation>
    <scope>NUCLEOTIDE SEQUENCE [LARGE SCALE GENOMIC DNA]</scope>
    <source>
        <strain evidence="3">cv. Maze</strain>
        <tissue evidence="2">Seeds</tissue>
    </source>
</reference>
<dbReference type="EMBL" id="JAQQAF010000001">
    <property type="protein sequence ID" value="KAJ8512666.1"/>
    <property type="molecule type" value="Genomic_DNA"/>
</dbReference>
<comment type="caution">
    <text evidence="2">The sequence shown here is derived from an EMBL/GenBank/DDBJ whole genome shotgun (WGS) entry which is preliminary data.</text>
</comment>
<keyword evidence="1" id="KW-1133">Transmembrane helix</keyword>
<keyword evidence="3" id="KW-1185">Reference proteome</keyword>
<gene>
    <name evidence="2" type="ORF">OPV22_003100</name>
</gene>
<name>A0AAV8RZW9_ENSVE</name>
<evidence type="ECO:0000313" key="3">
    <source>
        <dbReference type="Proteomes" id="UP001222027"/>
    </source>
</evidence>
<protein>
    <submittedName>
        <fullName evidence="2">Uncharacterized protein</fullName>
    </submittedName>
</protein>
<organism evidence="2 3">
    <name type="scientific">Ensete ventricosum</name>
    <name type="common">Abyssinian banana</name>
    <name type="synonym">Musa ensete</name>
    <dbReference type="NCBI Taxonomy" id="4639"/>
    <lineage>
        <taxon>Eukaryota</taxon>
        <taxon>Viridiplantae</taxon>
        <taxon>Streptophyta</taxon>
        <taxon>Embryophyta</taxon>
        <taxon>Tracheophyta</taxon>
        <taxon>Spermatophyta</taxon>
        <taxon>Magnoliopsida</taxon>
        <taxon>Liliopsida</taxon>
        <taxon>Zingiberales</taxon>
        <taxon>Musaceae</taxon>
        <taxon>Ensete</taxon>
    </lineage>
</organism>
<evidence type="ECO:0000256" key="1">
    <source>
        <dbReference type="SAM" id="Phobius"/>
    </source>
</evidence>
<evidence type="ECO:0000313" key="2">
    <source>
        <dbReference type="EMBL" id="KAJ8512666.1"/>
    </source>
</evidence>
<keyword evidence="1" id="KW-0472">Membrane</keyword>
<accession>A0AAV8RZW9</accession>
<keyword evidence="1" id="KW-0812">Transmembrane</keyword>
<feature type="transmembrane region" description="Helical" evidence="1">
    <location>
        <begin position="20"/>
        <end position="41"/>
    </location>
</feature>
<dbReference type="AlphaFoldDB" id="A0AAV8RZW9"/>
<dbReference type="Proteomes" id="UP001222027">
    <property type="component" value="Unassembled WGS sequence"/>
</dbReference>